<sequence>MLKENAFTAELDLKFFEHANFESQTGIPPSAQASIIARNVLRVLMMGWTDSWKELLTPVVFHAVFIERNPAFLKEMRRAFQEGFFELFNQLKDQQFNENQAEQIQFYLSNCLALLPYSDLTPYESISIPQCIADKWSLVEYVVKPIELTTGKERDSDRVFAYGLEPLINRHAEPHLIFMGTTYPAGQGFLTQINSDARGFESVGTSLYKTGRERIHEWLALQHNPVHVCGTSLGGSLSLLLAIDRGDYQLARVDALNPAGLHELQPTSKTDHWDSLLPKPRVVVQKQGNDPVSYFGFWKDDWEIVEVIPPKNKQGPNSVTDHALNYAGIKGTRFSYISANEDNAKRSSRNFWIFSVARSAFYYTIMVPYTYVIRPAAYFLARNWPLLFLAPIVALASYATFLGGVLALGLGVAATGLALLGAAIFERIFQSTPQPHYAKMHDPTLPRNEELDVYNQENALDVKLTYRDVNTYYKMMRMAKGKEFLPEHDRPSKYVSNRTKRELLAASEDPLNADVEVTLRIPKAKIIQMHHAFCLFGKANGEEARLAEVLNASYKEYVSGKMSK</sequence>
<keyword evidence="1" id="KW-0472">Membrane</keyword>
<evidence type="ECO:0000313" key="3">
    <source>
        <dbReference type="Proteomes" id="UP001615550"/>
    </source>
</evidence>
<keyword evidence="3" id="KW-1185">Reference proteome</keyword>
<evidence type="ECO:0000256" key="1">
    <source>
        <dbReference type="SAM" id="Phobius"/>
    </source>
</evidence>
<name>A0ABW8D7X8_9GAMM</name>
<gene>
    <name evidence="2" type="ORF">ACD661_05740</name>
</gene>
<feature type="transmembrane region" description="Helical" evidence="1">
    <location>
        <begin position="384"/>
        <end position="401"/>
    </location>
</feature>
<comment type="caution">
    <text evidence="2">The sequence shown here is derived from an EMBL/GenBank/DDBJ whole genome shotgun (WGS) entry which is preliminary data.</text>
</comment>
<proteinExistence type="predicted"/>
<keyword evidence="1" id="KW-1133">Transmembrane helix</keyword>
<organism evidence="2 3">
    <name type="scientific">Legionella lytica</name>
    <dbReference type="NCBI Taxonomy" id="96232"/>
    <lineage>
        <taxon>Bacteria</taxon>
        <taxon>Pseudomonadati</taxon>
        <taxon>Pseudomonadota</taxon>
        <taxon>Gammaproteobacteria</taxon>
        <taxon>Legionellales</taxon>
        <taxon>Legionellaceae</taxon>
        <taxon>Legionella</taxon>
    </lineage>
</organism>
<dbReference type="Proteomes" id="UP001615550">
    <property type="component" value="Unassembled WGS sequence"/>
</dbReference>
<dbReference type="RefSeq" id="WP_400186874.1">
    <property type="nucleotide sequence ID" value="NZ_JBGORX010000001.1"/>
</dbReference>
<protein>
    <submittedName>
        <fullName evidence="2">Uncharacterized protein</fullName>
    </submittedName>
</protein>
<feature type="transmembrane region" description="Helical" evidence="1">
    <location>
        <begin position="351"/>
        <end position="372"/>
    </location>
</feature>
<dbReference type="SUPFAM" id="SSF53474">
    <property type="entry name" value="alpha/beta-Hydrolases"/>
    <property type="match status" value="1"/>
</dbReference>
<dbReference type="InterPro" id="IPR029058">
    <property type="entry name" value="AB_hydrolase_fold"/>
</dbReference>
<accession>A0ABW8D7X8</accession>
<keyword evidence="1" id="KW-0812">Transmembrane</keyword>
<feature type="transmembrane region" description="Helical" evidence="1">
    <location>
        <begin position="407"/>
        <end position="425"/>
    </location>
</feature>
<dbReference type="EMBL" id="JBGORX010000001">
    <property type="protein sequence ID" value="MFJ1268051.1"/>
    <property type="molecule type" value="Genomic_DNA"/>
</dbReference>
<evidence type="ECO:0000313" key="2">
    <source>
        <dbReference type="EMBL" id="MFJ1268051.1"/>
    </source>
</evidence>
<reference evidence="2 3" key="1">
    <citation type="submission" date="2024-08" db="EMBL/GenBank/DDBJ databases">
        <title>Draft Genome Sequence of Legionella lytica strain DSB2004, Isolated From a Fire Sprinkler System.</title>
        <authorList>
            <person name="Everhart A.D."/>
            <person name="Kidane D.T."/>
            <person name="Farone A.L."/>
            <person name="Farone M.B."/>
        </authorList>
    </citation>
    <scope>NUCLEOTIDE SEQUENCE [LARGE SCALE GENOMIC DNA]</scope>
    <source>
        <strain evidence="2 3">DSB2004</strain>
    </source>
</reference>